<comment type="caution">
    <text evidence="2">The sequence shown here is derived from an EMBL/GenBank/DDBJ whole genome shotgun (WGS) entry which is preliminary data.</text>
</comment>
<dbReference type="EMBL" id="SMTL01000002">
    <property type="protein sequence ID" value="TDK36944.1"/>
    <property type="molecule type" value="Genomic_DNA"/>
</dbReference>
<evidence type="ECO:0000313" key="2">
    <source>
        <dbReference type="EMBL" id="TDK36944.1"/>
    </source>
</evidence>
<dbReference type="Proteomes" id="UP000295238">
    <property type="component" value="Unassembled WGS sequence"/>
</dbReference>
<name>A0A4R5UJI8_9HYPH</name>
<organism evidence="2 3">
    <name type="scientific">Rhizobium deserti</name>
    <dbReference type="NCBI Taxonomy" id="2547961"/>
    <lineage>
        <taxon>Bacteria</taxon>
        <taxon>Pseudomonadati</taxon>
        <taxon>Pseudomonadota</taxon>
        <taxon>Alphaproteobacteria</taxon>
        <taxon>Hyphomicrobiales</taxon>
        <taxon>Rhizobiaceae</taxon>
        <taxon>Rhizobium/Agrobacterium group</taxon>
        <taxon>Rhizobium</taxon>
    </lineage>
</organism>
<protein>
    <submittedName>
        <fullName evidence="2">Uncharacterized protein</fullName>
    </submittedName>
</protein>
<sequence>MGPLSDTKPRREEATKENIAYIRQMLAELRQVAVGEGADMLCYLIEMAYVEAGDVQTGRRPRSVFHRERDKPTGMPV</sequence>
<feature type="region of interest" description="Disordered" evidence="1">
    <location>
        <begin position="58"/>
        <end position="77"/>
    </location>
</feature>
<dbReference type="OrthoDB" id="7916800at2"/>
<reference evidence="2 3" key="1">
    <citation type="submission" date="2019-03" db="EMBL/GenBank/DDBJ databases">
        <title>Rhizobium sp. nov., an bacterium isolated from biocrust in Mu Us Desert.</title>
        <authorList>
            <person name="Lixiong L."/>
        </authorList>
    </citation>
    <scope>NUCLEOTIDE SEQUENCE [LARGE SCALE GENOMIC DNA]</scope>
    <source>
        <strain evidence="2 3">SPY-1</strain>
    </source>
</reference>
<feature type="compositionally biased region" description="Basic and acidic residues" evidence="1">
    <location>
        <begin position="65"/>
        <end position="77"/>
    </location>
</feature>
<dbReference type="RefSeq" id="WP_133315715.1">
    <property type="nucleotide sequence ID" value="NZ_SMTL01000002.1"/>
</dbReference>
<keyword evidence="3" id="KW-1185">Reference proteome</keyword>
<proteinExistence type="predicted"/>
<dbReference type="AlphaFoldDB" id="A0A4R5UJI8"/>
<evidence type="ECO:0000313" key="3">
    <source>
        <dbReference type="Proteomes" id="UP000295238"/>
    </source>
</evidence>
<accession>A0A4R5UJI8</accession>
<evidence type="ECO:0000256" key="1">
    <source>
        <dbReference type="SAM" id="MobiDB-lite"/>
    </source>
</evidence>
<gene>
    <name evidence="2" type="ORF">E2F50_08535</name>
</gene>